<reference evidence="4" key="1">
    <citation type="submission" date="2015-07" db="EMBL/GenBank/DDBJ databases">
        <title>Whole genome sequence of an Ensifer adhaerens strain isolated from a cave pool in the Wind Cave National Park.</title>
        <authorList>
            <person name="Eng W.W.H."/>
            <person name="Gan H.M."/>
            <person name="Barton H.A."/>
            <person name="Savka M.A."/>
        </authorList>
    </citation>
    <scope>NUCLEOTIDE SEQUENCE [LARGE SCALE GENOMIC DNA]</scope>
    <source>
        <strain evidence="4">SD006</strain>
    </source>
</reference>
<accession>A0A0L8BI02</accession>
<evidence type="ECO:0000259" key="2">
    <source>
        <dbReference type="Pfam" id="PF01266"/>
    </source>
</evidence>
<dbReference type="GO" id="GO:0016491">
    <property type="term" value="F:oxidoreductase activity"/>
    <property type="evidence" value="ECO:0007669"/>
    <property type="project" value="UniProtKB-KW"/>
</dbReference>
<evidence type="ECO:0000313" key="3">
    <source>
        <dbReference type="EMBL" id="KOF14341.1"/>
    </source>
</evidence>
<dbReference type="Proteomes" id="UP000037425">
    <property type="component" value="Unassembled WGS sequence"/>
</dbReference>
<dbReference type="GO" id="GO:0005737">
    <property type="term" value="C:cytoplasm"/>
    <property type="evidence" value="ECO:0007669"/>
    <property type="project" value="TreeGrafter"/>
</dbReference>
<dbReference type="Gene3D" id="3.30.9.10">
    <property type="entry name" value="D-Amino Acid Oxidase, subunit A, domain 2"/>
    <property type="match status" value="1"/>
</dbReference>
<proteinExistence type="predicted"/>
<keyword evidence="1" id="KW-0560">Oxidoreductase</keyword>
<dbReference type="Pfam" id="PF01266">
    <property type="entry name" value="DAO"/>
    <property type="match status" value="1"/>
</dbReference>
<dbReference type="EMBL" id="LGAP01000027">
    <property type="protein sequence ID" value="KOF14341.1"/>
    <property type="molecule type" value="Genomic_DNA"/>
</dbReference>
<feature type="domain" description="FAD dependent oxidoreductase" evidence="2">
    <location>
        <begin position="5"/>
        <end position="349"/>
    </location>
</feature>
<dbReference type="RefSeq" id="WP_053251939.1">
    <property type="nucleotide sequence ID" value="NZ_LGAP01000027.1"/>
</dbReference>
<dbReference type="PATRIC" id="fig|106592.7.peg.4238"/>
<sequence length="387" mass="41918">MMNYDVIVVGSGLLGLSTAYHAQKAGARVLVIDRGAVAYEASSRATGYLSLRADDPDEAPLAGMAEKLWDTLDEELGYPTEWTQKGRLWVAFSDKQLEELHQTYKAFTRADFGFELIDAQACRELIPILSPETRAGLYTPRSGHANPQRVSQAYAWAFQDYGGTILEHTPVYSVIAEGGKAKGVKTAAGDILADRVVLCAGGYNANLLEPFGVVFPVATVRLEALVTTPLPPMYEVGFIGLNGLSIRQTKRGNLHANGGPHEWVDLDADIEPNKPNTPIVRNLVRRMIEAFPVAKGAQLLRTWAGVLDITRDQKTIIHRFDHPEGLLVAAGAGHGFGMAPAIGIAMAELALKGHTSAPIEGLSLERFAGLSPTWKAEKKWDAGSYNT</sequence>
<organism evidence="3 4">
    <name type="scientific">Ensifer adhaerens</name>
    <name type="common">Sinorhizobium morelense</name>
    <dbReference type="NCBI Taxonomy" id="106592"/>
    <lineage>
        <taxon>Bacteria</taxon>
        <taxon>Pseudomonadati</taxon>
        <taxon>Pseudomonadota</taxon>
        <taxon>Alphaproteobacteria</taxon>
        <taxon>Hyphomicrobiales</taxon>
        <taxon>Rhizobiaceae</taxon>
        <taxon>Sinorhizobium/Ensifer group</taxon>
        <taxon>Ensifer</taxon>
    </lineage>
</organism>
<comment type="caution">
    <text evidence="3">The sequence shown here is derived from an EMBL/GenBank/DDBJ whole genome shotgun (WGS) entry which is preliminary data.</text>
</comment>
<protein>
    <submittedName>
        <fullName evidence="3">FAD-dependent oxidoreductase</fullName>
    </submittedName>
</protein>
<dbReference type="SUPFAM" id="SSF51905">
    <property type="entry name" value="FAD/NAD(P)-binding domain"/>
    <property type="match status" value="1"/>
</dbReference>
<dbReference type="Gene3D" id="3.50.50.60">
    <property type="entry name" value="FAD/NAD(P)-binding domain"/>
    <property type="match status" value="1"/>
</dbReference>
<evidence type="ECO:0000313" key="4">
    <source>
        <dbReference type="Proteomes" id="UP000037425"/>
    </source>
</evidence>
<gene>
    <name evidence="3" type="ORF">AC244_27240</name>
</gene>
<dbReference type="AlphaFoldDB" id="A0A0L8BI02"/>
<dbReference type="OrthoDB" id="9787190at2"/>
<dbReference type="PANTHER" id="PTHR13847">
    <property type="entry name" value="SARCOSINE DEHYDROGENASE-RELATED"/>
    <property type="match status" value="1"/>
</dbReference>
<evidence type="ECO:0000256" key="1">
    <source>
        <dbReference type="ARBA" id="ARBA00023002"/>
    </source>
</evidence>
<name>A0A0L8BI02_ENSAD</name>
<dbReference type="InterPro" id="IPR036188">
    <property type="entry name" value="FAD/NAD-bd_sf"/>
</dbReference>
<dbReference type="InterPro" id="IPR006076">
    <property type="entry name" value="FAD-dep_OxRdtase"/>
</dbReference>